<dbReference type="InterPro" id="IPR019196">
    <property type="entry name" value="ABC_transp_unknown"/>
</dbReference>
<sequence length="531" mass="56880">MSGPARSNIVLLVLAAGAVVCGALGFAGLGETVSNSLLFAACVLALLALLVLAIRLPLRGGGSRWSAWLANASIVVAAVATVVGANVALYRHDVHFDVSREGRNTPPQQLTDVIAQLRTPLALTYFYNASDANAIAVRDLVQTAARNHPLLAFRAIDLDKEPGLARDLGVRAYNTAVLQAEDRKVLVENLIDPARIGYAALRVLRKRAETVCFVTGHGETFRPLPSHFHFSHVETLKGHETPGAGDVLETAPEALDRLLLALNQIGFEMRELVTATASSIPSDCSVVADIGPRTSFAADEAALLGDYVRGGGRFLLLIDPLSKIDGDFERLLLKPVGLSSEAAIVIDPLNHFRTDADKVAVPYYPPHPITKRLALTVFPQARPITVAQPPSGVSLIVLAASSQDSYLRSPMTAAAGDEAPGTRRSAQPLAVALEGSWPGATPGKRFRLVVAGTSKVASNEYFPYVSNGELSLAMLRWLAEDDATPSVAPQTFKLPEIVLTSSQMRDTFIVLEVLLPLSTALFGVAMWWRRR</sequence>
<dbReference type="Proteomes" id="UP000076959">
    <property type="component" value="Unassembled WGS sequence"/>
</dbReference>
<dbReference type="OrthoDB" id="9762687at2"/>
<gene>
    <name evidence="3" type="ORF">AYJ54_39760</name>
</gene>
<dbReference type="Pfam" id="PF09822">
    <property type="entry name" value="ABC_transp_aux"/>
    <property type="match status" value="1"/>
</dbReference>
<evidence type="ECO:0000313" key="4">
    <source>
        <dbReference type="Proteomes" id="UP000076959"/>
    </source>
</evidence>
<dbReference type="RefSeq" id="WP_063696438.1">
    <property type="nucleotide sequence ID" value="NZ_LUUB01000022.1"/>
</dbReference>
<feature type="transmembrane region" description="Helical" evidence="1">
    <location>
        <begin position="36"/>
        <end position="56"/>
    </location>
</feature>
<keyword evidence="1" id="KW-0812">Transmembrane</keyword>
<name>A0A176Z534_9BRAD</name>
<dbReference type="STRING" id="1505087.AYJ54_39760"/>
<organism evidence="3 4">
    <name type="scientific">Bradyrhizobium centrolobii</name>
    <dbReference type="NCBI Taxonomy" id="1505087"/>
    <lineage>
        <taxon>Bacteria</taxon>
        <taxon>Pseudomonadati</taxon>
        <taxon>Pseudomonadota</taxon>
        <taxon>Alphaproteobacteria</taxon>
        <taxon>Hyphomicrobiales</taxon>
        <taxon>Nitrobacteraceae</taxon>
        <taxon>Bradyrhizobium</taxon>
    </lineage>
</organism>
<keyword evidence="1" id="KW-0472">Membrane</keyword>
<feature type="transmembrane region" description="Helical" evidence="1">
    <location>
        <begin position="68"/>
        <end position="90"/>
    </location>
</feature>
<keyword evidence="1" id="KW-1133">Transmembrane helix</keyword>
<evidence type="ECO:0000313" key="3">
    <source>
        <dbReference type="EMBL" id="OAF15507.1"/>
    </source>
</evidence>
<keyword evidence="4" id="KW-1185">Reference proteome</keyword>
<reference evidence="3 4" key="1">
    <citation type="submission" date="2016-03" db="EMBL/GenBank/DDBJ databases">
        <title>Draft Genome Sequence of the Strain BR 10245 (Bradyrhizobium sp.) isolated from nodules of Centrolobium paraense.</title>
        <authorList>
            <person name="Simoes-Araujo J.L.Sr."/>
            <person name="Barauna A.C."/>
            <person name="Silva K."/>
            <person name="Zilli J.E."/>
        </authorList>
    </citation>
    <scope>NUCLEOTIDE SEQUENCE [LARGE SCALE GENOMIC DNA]</scope>
    <source>
        <strain evidence="3 4">BR 10245</strain>
    </source>
</reference>
<protein>
    <recommendedName>
        <fullName evidence="2">ABC-type uncharacterized transport system domain-containing protein</fullName>
    </recommendedName>
</protein>
<comment type="caution">
    <text evidence="3">The sequence shown here is derived from an EMBL/GenBank/DDBJ whole genome shotgun (WGS) entry which is preliminary data.</text>
</comment>
<proteinExistence type="predicted"/>
<feature type="domain" description="ABC-type uncharacterised transport system" evidence="2">
    <location>
        <begin position="210"/>
        <end position="461"/>
    </location>
</feature>
<feature type="transmembrane region" description="Helical" evidence="1">
    <location>
        <begin position="508"/>
        <end position="528"/>
    </location>
</feature>
<evidence type="ECO:0000259" key="2">
    <source>
        <dbReference type="Pfam" id="PF09822"/>
    </source>
</evidence>
<accession>A0A176Z534</accession>
<dbReference type="AlphaFoldDB" id="A0A176Z534"/>
<evidence type="ECO:0000256" key="1">
    <source>
        <dbReference type="SAM" id="Phobius"/>
    </source>
</evidence>
<dbReference type="EMBL" id="LUUB01000022">
    <property type="protein sequence ID" value="OAF15507.1"/>
    <property type="molecule type" value="Genomic_DNA"/>
</dbReference>
<feature type="transmembrane region" description="Helical" evidence="1">
    <location>
        <begin position="9"/>
        <end position="30"/>
    </location>
</feature>